<evidence type="ECO:0000259" key="1">
    <source>
        <dbReference type="SMART" id="SM00479"/>
    </source>
</evidence>
<accession>A0A0X1KT96</accession>
<feature type="domain" description="Exonuclease" evidence="1">
    <location>
        <begin position="9"/>
        <end position="175"/>
    </location>
</feature>
<dbReference type="GO" id="GO:0005829">
    <property type="term" value="C:cytosol"/>
    <property type="evidence" value="ECO:0007669"/>
    <property type="project" value="TreeGrafter"/>
</dbReference>
<dbReference type="PANTHER" id="PTHR30231:SF41">
    <property type="entry name" value="DNA POLYMERASE III SUBUNIT EPSILON"/>
    <property type="match status" value="1"/>
</dbReference>
<dbReference type="InterPro" id="IPR036397">
    <property type="entry name" value="RNaseH_sf"/>
</dbReference>
<name>A0A0X1KT96_9THEM</name>
<sequence>MRTRPTDLIFCAMDTETTGTDPLAGDRIVEVAMVPIYKGKILYRGIYHSLVNPQIRVPATIEKVHGIGNEQLQNAPSMDEVFDKIRSYISRSVMIFHRAEFDLTFLDFTAKDVGTFLPTVRFLDTYEIAELLFRERKTLSWLAKHYDLPAPTHRALDDAIITAKIFLRMTRDLRMDVTELVKTWSGE</sequence>
<keyword evidence="3" id="KW-1185">Reference proteome</keyword>
<dbReference type="NCBIfam" id="TIGR00573">
    <property type="entry name" value="dnaq"/>
    <property type="match status" value="1"/>
</dbReference>
<dbReference type="RefSeq" id="WP_231845432.1">
    <property type="nucleotide sequence ID" value="NC_022795.1"/>
</dbReference>
<dbReference type="SMART" id="SM00479">
    <property type="entry name" value="EXOIII"/>
    <property type="match status" value="1"/>
</dbReference>
<evidence type="ECO:0000313" key="3">
    <source>
        <dbReference type="Proteomes" id="UP000077469"/>
    </source>
</evidence>
<dbReference type="PATRIC" id="fig|1123384.7.peg.1991"/>
<dbReference type="GO" id="GO:0008408">
    <property type="term" value="F:3'-5' exonuclease activity"/>
    <property type="evidence" value="ECO:0007669"/>
    <property type="project" value="TreeGrafter"/>
</dbReference>
<dbReference type="KEGG" id="phy:AJ81_09920"/>
<evidence type="ECO:0000313" key="2">
    <source>
        <dbReference type="EMBL" id="AJC74443.1"/>
    </source>
</evidence>
<dbReference type="Proteomes" id="UP000077469">
    <property type="component" value="Chromosome"/>
</dbReference>
<dbReference type="FunFam" id="3.30.420.10:FF:000045">
    <property type="entry name" value="3'-5' exonuclease DinG"/>
    <property type="match status" value="1"/>
</dbReference>
<dbReference type="EMBL" id="CP007141">
    <property type="protein sequence ID" value="AJC74443.1"/>
    <property type="molecule type" value="Genomic_DNA"/>
</dbReference>
<proteinExistence type="predicted"/>
<dbReference type="GO" id="GO:0003887">
    <property type="term" value="F:DNA-directed DNA polymerase activity"/>
    <property type="evidence" value="ECO:0007669"/>
    <property type="project" value="InterPro"/>
</dbReference>
<dbReference type="STRING" id="1123384.AJ81_09920"/>
<dbReference type="AlphaFoldDB" id="A0A0X1KT96"/>
<dbReference type="GO" id="GO:0045004">
    <property type="term" value="P:DNA replication proofreading"/>
    <property type="evidence" value="ECO:0007669"/>
    <property type="project" value="TreeGrafter"/>
</dbReference>
<dbReference type="Gene3D" id="3.30.420.10">
    <property type="entry name" value="Ribonuclease H-like superfamily/Ribonuclease H"/>
    <property type="match status" value="1"/>
</dbReference>
<dbReference type="SUPFAM" id="SSF53098">
    <property type="entry name" value="Ribonuclease H-like"/>
    <property type="match status" value="1"/>
</dbReference>
<dbReference type="InterPro" id="IPR006054">
    <property type="entry name" value="DnaQ"/>
</dbReference>
<dbReference type="InterPro" id="IPR013520">
    <property type="entry name" value="Ribonucl_H"/>
</dbReference>
<dbReference type="PANTHER" id="PTHR30231">
    <property type="entry name" value="DNA POLYMERASE III SUBUNIT EPSILON"/>
    <property type="match status" value="1"/>
</dbReference>
<gene>
    <name evidence="2" type="ORF">AJ81_09920</name>
</gene>
<protein>
    <submittedName>
        <fullName evidence="2">DNA polymerase III subunit epsilon</fullName>
    </submittedName>
</protein>
<reference evidence="2 3" key="1">
    <citation type="submission" date="2014-01" db="EMBL/GenBank/DDBJ databases">
        <title>Genome sequencing of Thermotog hypogea.</title>
        <authorList>
            <person name="Zhang X."/>
            <person name="Alvare G."/>
            <person name="Fristensky B."/>
            <person name="Chen L."/>
            <person name="Suen T."/>
            <person name="Chen Q."/>
            <person name="Ma K."/>
        </authorList>
    </citation>
    <scope>NUCLEOTIDE SEQUENCE [LARGE SCALE GENOMIC DNA]</scope>
    <source>
        <strain evidence="2 3">DSM 11164</strain>
    </source>
</reference>
<dbReference type="Pfam" id="PF00929">
    <property type="entry name" value="RNase_T"/>
    <property type="match status" value="1"/>
</dbReference>
<dbReference type="GO" id="GO:0003677">
    <property type="term" value="F:DNA binding"/>
    <property type="evidence" value="ECO:0007669"/>
    <property type="project" value="InterPro"/>
</dbReference>
<dbReference type="PaxDb" id="1123384-AJ81_09920"/>
<dbReference type="InterPro" id="IPR012337">
    <property type="entry name" value="RNaseH-like_sf"/>
</dbReference>
<dbReference type="CDD" id="cd06127">
    <property type="entry name" value="DEDDh"/>
    <property type="match status" value="1"/>
</dbReference>
<organism evidence="2 3">
    <name type="scientific">Pseudothermotoga hypogea DSM 11164 = NBRC 106472</name>
    <dbReference type="NCBI Taxonomy" id="1123384"/>
    <lineage>
        <taxon>Bacteria</taxon>
        <taxon>Thermotogati</taxon>
        <taxon>Thermotogota</taxon>
        <taxon>Thermotogae</taxon>
        <taxon>Thermotogales</taxon>
        <taxon>Thermotogaceae</taxon>
        <taxon>Pseudothermotoga</taxon>
    </lineage>
</organism>